<dbReference type="EMBL" id="KI546104">
    <property type="protein sequence ID" value="EST44872.1"/>
    <property type="molecule type" value="Genomic_DNA"/>
</dbReference>
<organism evidence="1">
    <name type="scientific">Spironucleus salmonicida</name>
    <dbReference type="NCBI Taxonomy" id="348837"/>
    <lineage>
        <taxon>Eukaryota</taxon>
        <taxon>Metamonada</taxon>
        <taxon>Diplomonadida</taxon>
        <taxon>Hexamitidae</taxon>
        <taxon>Hexamitinae</taxon>
        <taxon>Spironucleus</taxon>
    </lineage>
</organism>
<evidence type="ECO:0000313" key="1">
    <source>
        <dbReference type="EMBL" id="EST44872.1"/>
    </source>
</evidence>
<sequence>MMQEQPNRLTALFGVDITRTVCWGRLVVWAIALRVNIFARAELGLCARNALIWIDPAATRWPQYHSKLNSKDYSITCCNNETSLHPQIRTVQR</sequence>
<proteinExistence type="predicted"/>
<reference evidence="1" key="1">
    <citation type="journal article" date="2014" name="PLoS Genet.">
        <title>The Genome of Spironucleus salmonicida Highlights a Fish Pathogen Adapted to Fluctuating Environments.</title>
        <authorList>
            <person name="Xu F."/>
            <person name="Jerlstrom-Hultqvist J."/>
            <person name="Einarsson E."/>
            <person name="Astvaldsson A."/>
            <person name="Svard S.G."/>
            <person name="Andersson J.O."/>
        </authorList>
    </citation>
    <scope>NUCLEOTIDE SEQUENCE</scope>
</reference>
<dbReference type="AlphaFoldDB" id="V6LJZ9"/>
<accession>V6LJZ9</accession>
<name>V6LJZ9_9EUKA</name>
<gene>
    <name evidence="1" type="ORF">SS50377_15232</name>
</gene>
<protein>
    <submittedName>
        <fullName evidence="1">Uncharacterized protein</fullName>
    </submittedName>
</protein>